<keyword evidence="3" id="KW-1185">Reference proteome</keyword>
<feature type="domain" description="Integrase catalytic" evidence="1">
    <location>
        <begin position="141"/>
        <end position="237"/>
    </location>
</feature>
<dbReference type="SUPFAM" id="SSF46689">
    <property type="entry name" value="Homeodomain-like"/>
    <property type="match status" value="1"/>
</dbReference>
<evidence type="ECO:0000313" key="3">
    <source>
        <dbReference type="Proteomes" id="UP000248132"/>
    </source>
</evidence>
<dbReference type="InterPro" id="IPR009057">
    <property type="entry name" value="Homeodomain-like_sf"/>
</dbReference>
<accession>A0A318XGD7</accession>
<organism evidence="2 3">
    <name type="scientific">Ruminiclostridium sufflavum DSM 19573</name>
    <dbReference type="NCBI Taxonomy" id="1121337"/>
    <lineage>
        <taxon>Bacteria</taxon>
        <taxon>Bacillati</taxon>
        <taxon>Bacillota</taxon>
        <taxon>Clostridia</taxon>
        <taxon>Eubacteriales</taxon>
        <taxon>Oscillospiraceae</taxon>
        <taxon>Ruminiclostridium</taxon>
    </lineage>
</organism>
<proteinExistence type="predicted"/>
<dbReference type="EMBL" id="QKMR01000028">
    <property type="protein sequence ID" value="PYG84931.1"/>
    <property type="molecule type" value="Genomic_DNA"/>
</dbReference>
<gene>
    <name evidence="2" type="ORF">LY28_03465</name>
</gene>
<name>A0A318XGD7_9FIRM</name>
<reference evidence="2 3" key="1">
    <citation type="submission" date="2018-06" db="EMBL/GenBank/DDBJ databases">
        <title>Genomic Encyclopedia of Type Strains, Phase I: the one thousand microbial genomes (KMG-I) project.</title>
        <authorList>
            <person name="Kyrpides N."/>
        </authorList>
    </citation>
    <scope>NUCLEOTIDE SEQUENCE [LARGE SCALE GENOMIC DNA]</scope>
    <source>
        <strain evidence="2 3">DSM 19573</strain>
    </source>
</reference>
<dbReference type="Proteomes" id="UP000248132">
    <property type="component" value="Unassembled WGS sequence"/>
</dbReference>
<dbReference type="GO" id="GO:0003676">
    <property type="term" value="F:nucleic acid binding"/>
    <property type="evidence" value="ECO:0007669"/>
    <property type="project" value="InterPro"/>
</dbReference>
<dbReference type="Gene3D" id="3.30.420.10">
    <property type="entry name" value="Ribonuclease H-like superfamily/Ribonuclease H"/>
    <property type="match status" value="1"/>
</dbReference>
<dbReference type="InterPro" id="IPR036397">
    <property type="entry name" value="RNaseH_sf"/>
</dbReference>
<dbReference type="GO" id="GO:0015074">
    <property type="term" value="P:DNA integration"/>
    <property type="evidence" value="ECO:0007669"/>
    <property type="project" value="InterPro"/>
</dbReference>
<evidence type="ECO:0000259" key="1">
    <source>
        <dbReference type="PROSITE" id="PS50994"/>
    </source>
</evidence>
<evidence type="ECO:0000313" key="2">
    <source>
        <dbReference type="EMBL" id="PYG84931.1"/>
    </source>
</evidence>
<dbReference type="RefSeq" id="WP_110463420.1">
    <property type="nucleotide sequence ID" value="NZ_QKMR01000028.1"/>
</dbReference>
<dbReference type="PROSITE" id="PS50994">
    <property type="entry name" value="INTEGRASE"/>
    <property type="match status" value="1"/>
</dbReference>
<comment type="caution">
    <text evidence="2">The sequence shown here is derived from an EMBL/GenBank/DDBJ whole genome shotgun (WGS) entry which is preliminary data.</text>
</comment>
<dbReference type="InterPro" id="IPR001584">
    <property type="entry name" value="Integrase_cat-core"/>
</dbReference>
<dbReference type="AlphaFoldDB" id="A0A318XGD7"/>
<protein>
    <recommendedName>
        <fullName evidence="1">Integrase catalytic domain-containing protein</fullName>
    </recommendedName>
</protein>
<sequence length="237" mass="27120">MKDKEIQELALFRFSLISPVVNDSYQSASQSQYFRDVASKSYTLPDGTTANFSSGTIKKWFLDYKHKGFDALIPKKRADAGFPRVISNDAIAKINELKEKFPYITGTLVYRKLIEEGYLKEHKTSLASVLRYIRDNNLKPSQLVPIERKAFEMEFAGDCWQADTSHGPVIKVNGLKRQTYLVSVLDDASRIIPHAEFFFNDNAVNFQIVLKKAISKYGVPKKLFVDYPEEKTMPKVF</sequence>
<dbReference type="SUPFAM" id="SSF53098">
    <property type="entry name" value="Ribonuclease H-like"/>
    <property type="match status" value="1"/>
</dbReference>
<dbReference type="OrthoDB" id="9794201at2"/>
<dbReference type="InterPro" id="IPR012337">
    <property type="entry name" value="RNaseH-like_sf"/>
</dbReference>